<dbReference type="Pfam" id="PF14265">
    <property type="entry name" value="DUF4355"/>
    <property type="match status" value="1"/>
</dbReference>
<keyword evidence="1" id="KW-0175">Coiled coil</keyword>
<gene>
    <name evidence="3" type="ORF">SAMN04487885_12315</name>
</gene>
<feature type="coiled-coil region" evidence="1">
    <location>
        <begin position="93"/>
        <end position="126"/>
    </location>
</feature>
<protein>
    <recommendedName>
        <fullName evidence="5">DUF4355 domain-containing protein</fullName>
    </recommendedName>
</protein>
<reference evidence="3 4" key="1">
    <citation type="submission" date="2016-10" db="EMBL/GenBank/DDBJ databases">
        <authorList>
            <person name="de Groot N.N."/>
        </authorList>
    </citation>
    <scope>NUCLEOTIDE SEQUENCE [LARGE SCALE GENOMIC DNA]</scope>
    <source>
        <strain evidence="3 4">NLAE-zl-G419</strain>
    </source>
</reference>
<dbReference type="eggNOG" id="ENOG5032W2S">
    <property type="taxonomic scope" value="Bacteria"/>
</dbReference>
<dbReference type="Proteomes" id="UP000182135">
    <property type="component" value="Unassembled WGS sequence"/>
</dbReference>
<evidence type="ECO:0000256" key="1">
    <source>
        <dbReference type="SAM" id="Coils"/>
    </source>
</evidence>
<dbReference type="STRING" id="1529.SAMN04487885_12315"/>
<accession>A0A1I2NNG0</accession>
<name>A0A1I2NNG0_9CLOT</name>
<evidence type="ECO:0000313" key="3">
    <source>
        <dbReference type="EMBL" id="SFG05178.1"/>
    </source>
</evidence>
<dbReference type="EMBL" id="FOOE01000023">
    <property type="protein sequence ID" value="SFG05178.1"/>
    <property type="molecule type" value="Genomic_DNA"/>
</dbReference>
<dbReference type="AlphaFoldDB" id="A0A1I2NNG0"/>
<feature type="region of interest" description="Disordered" evidence="2">
    <location>
        <begin position="16"/>
        <end position="58"/>
    </location>
</feature>
<dbReference type="RefSeq" id="WP_074846164.1">
    <property type="nucleotide sequence ID" value="NZ_FOOE01000023.1"/>
</dbReference>
<evidence type="ECO:0008006" key="5">
    <source>
        <dbReference type="Google" id="ProtNLM"/>
    </source>
</evidence>
<keyword evidence="4" id="KW-1185">Reference proteome</keyword>
<evidence type="ECO:0000256" key="2">
    <source>
        <dbReference type="SAM" id="MobiDB-lite"/>
    </source>
</evidence>
<organism evidence="3 4">
    <name type="scientific">Clostridium cadaveris</name>
    <dbReference type="NCBI Taxonomy" id="1529"/>
    <lineage>
        <taxon>Bacteria</taxon>
        <taxon>Bacillati</taxon>
        <taxon>Bacillota</taxon>
        <taxon>Clostridia</taxon>
        <taxon>Eubacteriales</taxon>
        <taxon>Clostridiaceae</taxon>
        <taxon>Clostridium</taxon>
    </lineage>
</organism>
<feature type="compositionally biased region" description="Gly residues" evidence="2">
    <location>
        <begin position="23"/>
        <end position="51"/>
    </location>
</feature>
<sequence length="220" mass="24100">MKRFMIMNLQLFANRPFMAPDGGADGGAGASGGEGSQTGGEGTGEGVSGAEGGEKTFDDILGDKKYQSEFDKRVAKALETAKSKWETEKATELENAKTEAEKLAKMNAEQKAKYAEEKRIAELEKREKDITTRELRAQAYETLAEKNLPKELVDILNYSDAEQCNKSIESVEKAFQSAVEKAVNDKLRGGNPPKGGQGNKVDYSKMSDAEYYAATYKNKK</sequence>
<proteinExistence type="predicted"/>
<evidence type="ECO:0000313" key="4">
    <source>
        <dbReference type="Proteomes" id="UP000182135"/>
    </source>
</evidence>
<dbReference type="InterPro" id="IPR025580">
    <property type="entry name" value="Gp46"/>
</dbReference>